<evidence type="ECO:0000313" key="3">
    <source>
        <dbReference type="EMBL" id="OGI65388.1"/>
    </source>
</evidence>
<sequence length="125" mass="14247">MSLNYSDWSKNSKKMTERNAKRTDGVANQIKELSAEFLGREGNKTSLITVTHATCSPDLKRATIFITVFPADKEKGALEFAKRKRPELREFIKKNVPIKIIPFIDIAIDLGEKNRQKIDELLRNG</sequence>
<dbReference type="SUPFAM" id="SSF89919">
    <property type="entry name" value="Ribosome-binding factor A, RbfA"/>
    <property type="match status" value="1"/>
</dbReference>
<gene>
    <name evidence="3" type="ORF">A2647_02670</name>
</gene>
<accession>A0A1F6V6X0</accession>
<reference evidence="3 4" key="1">
    <citation type="journal article" date="2016" name="Nat. Commun.">
        <title>Thousands of microbial genomes shed light on interconnected biogeochemical processes in an aquifer system.</title>
        <authorList>
            <person name="Anantharaman K."/>
            <person name="Brown C.T."/>
            <person name="Hug L.A."/>
            <person name="Sharon I."/>
            <person name="Castelle C.J."/>
            <person name="Probst A.J."/>
            <person name="Thomas B.C."/>
            <person name="Singh A."/>
            <person name="Wilkins M.J."/>
            <person name="Karaoz U."/>
            <person name="Brodie E.L."/>
            <person name="Williams K.H."/>
            <person name="Hubbard S.S."/>
            <person name="Banfield J.F."/>
        </authorList>
    </citation>
    <scope>NUCLEOTIDE SEQUENCE [LARGE SCALE GENOMIC DNA]</scope>
</reference>
<feature type="region of interest" description="Disordered" evidence="2">
    <location>
        <begin position="1"/>
        <end position="25"/>
    </location>
</feature>
<organism evidence="3 4">
    <name type="scientific">Candidatus Nomurabacteria bacterium RIFCSPHIGHO2_01_FULL_40_24b</name>
    <dbReference type="NCBI Taxonomy" id="1801739"/>
    <lineage>
        <taxon>Bacteria</taxon>
        <taxon>Candidatus Nomuraibacteriota</taxon>
    </lineage>
</organism>
<dbReference type="GO" id="GO:0006364">
    <property type="term" value="P:rRNA processing"/>
    <property type="evidence" value="ECO:0007669"/>
    <property type="project" value="InterPro"/>
</dbReference>
<evidence type="ECO:0000313" key="4">
    <source>
        <dbReference type="Proteomes" id="UP000177370"/>
    </source>
</evidence>
<dbReference type="InterPro" id="IPR015946">
    <property type="entry name" value="KH_dom-like_a/b"/>
</dbReference>
<dbReference type="EMBL" id="MFTP01000019">
    <property type="protein sequence ID" value="OGI65388.1"/>
    <property type="molecule type" value="Genomic_DNA"/>
</dbReference>
<proteinExistence type="predicted"/>
<protein>
    <recommendedName>
        <fullName evidence="5">Ribosome-binding factor A</fullName>
    </recommendedName>
</protein>
<feature type="compositionally biased region" description="Basic and acidic residues" evidence="2">
    <location>
        <begin position="14"/>
        <end position="24"/>
    </location>
</feature>
<dbReference type="InterPro" id="IPR023799">
    <property type="entry name" value="RbfA_dom_sf"/>
</dbReference>
<evidence type="ECO:0008006" key="5">
    <source>
        <dbReference type="Google" id="ProtNLM"/>
    </source>
</evidence>
<dbReference type="Pfam" id="PF02033">
    <property type="entry name" value="RBFA"/>
    <property type="match status" value="1"/>
</dbReference>
<name>A0A1F6V6X0_9BACT</name>
<dbReference type="InterPro" id="IPR000238">
    <property type="entry name" value="RbfA"/>
</dbReference>
<keyword evidence="1" id="KW-0690">Ribosome biogenesis</keyword>
<comment type="caution">
    <text evidence="3">The sequence shown here is derived from an EMBL/GenBank/DDBJ whole genome shotgun (WGS) entry which is preliminary data.</text>
</comment>
<dbReference type="Gene3D" id="3.30.300.20">
    <property type="match status" value="1"/>
</dbReference>
<dbReference type="AlphaFoldDB" id="A0A1F6V6X0"/>
<dbReference type="Proteomes" id="UP000177370">
    <property type="component" value="Unassembled WGS sequence"/>
</dbReference>
<evidence type="ECO:0000256" key="1">
    <source>
        <dbReference type="ARBA" id="ARBA00022517"/>
    </source>
</evidence>
<evidence type="ECO:0000256" key="2">
    <source>
        <dbReference type="SAM" id="MobiDB-lite"/>
    </source>
</evidence>